<gene>
    <name evidence="2" type="ORF">GCM10009554_19200</name>
</gene>
<feature type="transmembrane region" description="Helical" evidence="1">
    <location>
        <begin position="20"/>
        <end position="40"/>
    </location>
</feature>
<sequence length="77" mass="7846">MPLASRTAIWPPGDPVTVMPAAVIVTSPVGLVLACTSLGLSQVRTPAANPAARTWRRDGENCGSDLGASLTMTVLTG</sequence>
<name>A0ABP4ACK9_9ACTN</name>
<keyword evidence="3" id="KW-1185">Reference proteome</keyword>
<proteinExistence type="predicted"/>
<evidence type="ECO:0000313" key="2">
    <source>
        <dbReference type="EMBL" id="GAA0933726.1"/>
    </source>
</evidence>
<evidence type="ECO:0000313" key="3">
    <source>
        <dbReference type="Proteomes" id="UP001500542"/>
    </source>
</evidence>
<organism evidence="2 3">
    <name type="scientific">Kribbella koreensis</name>
    <dbReference type="NCBI Taxonomy" id="57909"/>
    <lineage>
        <taxon>Bacteria</taxon>
        <taxon>Bacillati</taxon>
        <taxon>Actinomycetota</taxon>
        <taxon>Actinomycetes</taxon>
        <taxon>Propionibacteriales</taxon>
        <taxon>Kribbellaceae</taxon>
        <taxon>Kribbella</taxon>
    </lineage>
</organism>
<protein>
    <submittedName>
        <fullName evidence="2">Uncharacterized protein</fullName>
    </submittedName>
</protein>
<dbReference type="Proteomes" id="UP001500542">
    <property type="component" value="Unassembled WGS sequence"/>
</dbReference>
<comment type="caution">
    <text evidence="2">The sequence shown here is derived from an EMBL/GenBank/DDBJ whole genome shotgun (WGS) entry which is preliminary data.</text>
</comment>
<keyword evidence="1" id="KW-0472">Membrane</keyword>
<dbReference type="EMBL" id="BAAAHK010000004">
    <property type="protein sequence ID" value="GAA0933726.1"/>
    <property type="molecule type" value="Genomic_DNA"/>
</dbReference>
<reference evidence="3" key="1">
    <citation type="journal article" date="2019" name="Int. J. Syst. Evol. Microbiol.">
        <title>The Global Catalogue of Microorganisms (GCM) 10K type strain sequencing project: providing services to taxonomists for standard genome sequencing and annotation.</title>
        <authorList>
            <consortium name="The Broad Institute Genomics Platform"/>
            <consortium name="The Broad Institute Genome Sequencing Center for Infectious Disease"/>
            <person name="Wu L."/>
            <person name="Ma J."/>
        </authorList>
    </citation>
    <scope>NUCLEOTIDE SEQUENCE [LARGE SCALE GENOMIC DNA]</scope>
    <source>
        <strain evidence="3">JCM 10977</strain>
    </source>
</reference>
<dbReference type="PROSITE" id="PS51257">
    <property type="entry name" value="PROKAR_LIPOPROTEIN"/>
    <property type="match status" value="1"/>
</dbReference>
<keyword evidence="1" id="KW-1133">Transmembrane helix</keyword>
<evidence type="ECO:0000256" key="1">
    <source>
        <dbReference type="SAM" id="Phobius"/>
    </source>
</evidence>
<keyword evidence="1" id="KW-0812">Transmembrane</keyword>
<accession>A0ABP4ACK9</accession>